<keyword evidence="1" id="KW-1133">Transmembrane helix</keyword>
<protein>
    <submittedName>
        <fullName evidence="2">Uncharacterized protein</fullName>
    </submittedName>
</protein>
<accession>A0A8C8UNV6</accession>
<keyword evidence="1" id="KW-0472">Membrane</keyword>
<organism evidence="2 3">
    <name type="scientific">Peromyscus maniculatus bairdii</name>
    <name type="common">Prairie deer mouse</name>
    <dbReference type="NCBI Taxonomy" id="230844"/>
    <lineage>
        <taxon>Eukaryota</taxon>
        <taxon>Metazoa</taxon>
        <taxon>Chordata</taxon>
        <taxon>Craniata</taxon>
        <taxon>Vertebrata</taxon>
        <taxon>Euteleostomi</taxon>
        <taxon>Mammalia</taxon>
        <taxon>Eutheria</taxon>
        <taxon>Euarchontoglires</taxon>
        <taxon>Glires</taxon>
        <taxon>Rodentia</taxon>
        <taxon>Myomorpha</taxon>
        <taxon>Muroidea</taxon>
        <taxon>Cricetidae</taxon>
        <taxon>Neotominae</taxon>
        <taxon>Peromyscus</taxon>
    </lineage>
</organism>
<evidence type="ECO:0000256" key="1">
    <source>
        <dbReference type="SAM" id="Phobius"/>
    </source>
</evidence>
<dbReference type="Ensembl" id="ENSPEMT00000041626.1">
    <property type="protein sequence ID" value="ENSPEMP00000032174.1"/>
    <property type="gene ID" value="ENSPEMG00000028239.1"/>
</dbReference>
<reference evidence="2" key="2">
    <citation type="submission" date="2025-08" db="UniProtKB">
        <authorList>
            <consortium name="Ensembl"/>
        </authorList>
    </citation>
    <scope>IDENTIFICATION</scope>
</reference>
<proteinExistence type="predicted"/>
<reference evidence="3" key="1">
    <citation type="submission" date="2018-10" db="EMBL/GenBank/DDBJ databases">
        <title>Improved assembly of the deer mouse Peromyscus maniculatus genome.</title>
        <authorList>
            <person name="Lassance J.-M."/>
            <person name="Hoekstra H.E."/>
        </authorList>
    </citation>
    <scope>NUCLEOTIDE SEQUENCE [LARGE SCALE GENOMIC DNA]</scope>
</reference>
<keyword evidence="1" id="KW-0812">Transmembrane</keyword>
<sequence length="109" mass="13040">MKHSFTEDHYAEFSKYSQDQIIGTEEDIILPTTTRGTVPPLILQMILIKAVWMSLTWTQYAGFMRWAGSDCQRKKMKRRTLKRKNWRKRMMMMTLMMERNLTLTGRAVF</sequence>
<dbReference type="AlphaFoldDB" id="A0A8C8UNV6"/>
<evidence type="ECO:0000313" key="2">
    <source>
        <dbReference type="Ensembl" id="ENSPEMP00000032174.1"/>
    </source>
</evidence>
<dbReference type="Proteomes" id="UP000694547">
    <property type="component" value="Unassembled WGS sequence"/>
</dbReference>
<feature type="transmembrane region" description="Helical" evidence="1">
    <location>
        <begin position="41"/>
        <end position="68"/>
    </location>
</feature>
<reference evidence="2" key="3">
    <citation type="submission" date="2025-09" db="UniProtKB">
        <authorList>
            <consortium name="Ensembl"/>
        </authorList>
    </citation>
    <scope>IDENTIFICATION</scope>
</reference>
<name>A0A8C8UNV6_PERMB</name>
<keyword evidence="3" id="KW-1185">Reference proteome</keyword>
<evidence type="ECO:0000313" key="3">
    <source>
        <dbReference type="Proteomes" id="UP000694547"/>
    </source>
</evidence>